<proteinExistence type="inferred from homology"/>
<evidence type="ECO:0000256" key="2">
    <source>
        <dbReference type="ARBA" id="ARBA00007787"/>
    </source>
</evidence>
<sequence length="246" mass="26024">MSAKTGNSRYLVGGLVAAVVAAAFLGGYALGGETAPASAQYQAAPAAPAAPVAAPPRPDAGQLVFASTDDDPVKGSPDAPLTVIEFSDFQCPFCNRFYQDTLPQLEREYIDTGKVNLVFRDMPLDIHPNALPAHMAAECADGQGAFWEYHDLLFDRAGQWGRLGPADLIEQLGAYADELGVGSGFDECMVMPDTVSEVRKDLAQGSGYGVTGTPTFFIGNDDVGYTKVSGAKPYESFRSIIESKLG</sequence>
<dbReference type="HOGENOM" id="CLU_000288_47_1_2"/>
<keyword evidence="10" id="KW-1185">Reference proteome</keyword>
<dbReference type="GO" id="GO:0016853">
    <property type="term" value="F:isomerase activity"/>
    <property type="evidence" value="ECO:0007669"/>
    <property type="project" value="UniProtKB-KW"/>
</dbReference>
<keyword evidence="4" id="KW-0560">Oxidoreductase</keyword>
<keyword evidence="5" id="KW-1015">Disulfide bond</keyword>
<comment type="similarity">
    <text evidence="1">Belongs to the thioredoxin family. DsbA subfamily.</text>
</comment>
<evidence type="ECO:0000256" key="5">
    <source>
        <dbReference type="ARBA" id="ARBA00023157"/>
    </source>
</evidence>
<evidence type="ECO:0000256" key="4">
    <source>
        <dbReference type="ARBA" id="ARBA00023002"/>
    </source>
</evidence>
<name>A0RUW6_CENSY</name>
<reference evidence="9 10" key="1">
    <citation type="journal article" date="2006" name="Proc. Natl. Acad. Sci. U.S.A.">
        <title>Genomic analysis of the uncultivated marine crenarchaeote Cenarchaeum symbiosum.</title>
        <authorList>
            <person name="Hallam S.J."/>
            <person name="Konstantinidis K.T."/>
            <person name="Putnam N."/>
            <person name="Schleper C."/>
            <person name="Watanabe Y."/>
            <person name="Sugahara J."/>
            <person name="Preston C."/>
            <person name="de la Torre J."/>
            <person name="Richardson P.M."/>
            <person name="DeLong E.F."/>
        </authorList>
    </citation>
    <scope>NUCLEOTIDE SEQUENCE [LARGE SCALE GENOMIC DNA]</scope>
    <source>
        <strain evidence="10">A</strain>
    </source>
</reference>
<organism evidence="9 10">
    <name type="scientific">Cenarchaeum symbiosum (strain A)</name>
    <dbReference type="NCBI Taxonomy" id="414004"/>
    <lineage>
        <taxon>Archaea</taxon>
        <taxon>Nitrososphaerota</taxon>
        <taxon>Candidatus Cenarchaeales</taxon>
        <taxon>Candidatus Cenarchaeaceae</taxon>
        <taxon>Candidatus Cenarchaeum</taxon>
    </lineage>
</organism>
<gene>
    <name evidence="9" type="ordered locus">CENSYa_0500</name>
</gene>
<evidence type="ECO:0000256" key="6">
    <source>
        <dbReference type="ARBA" id="ARBA00023284"/>
    </source>
</evidence>
<dbReference type="SUPFAM" id="SSF52833">
    <property type="entry name" value="Thioredoxin-like"/>
    <property type="match status" value="1"/>
</dbReference>
<evidence type="ECO:0000256" key="7">
    <source>
        <dbReference type="SAM" id="MobiDB-lite"/>
    </source>
</evidence>
<feature type="region of interest" description="Disordered" evidence="7">
    <location>
        <begin position="49"/>
        <end position="76"/>
    </location>
</feature>
<evidence type="ECO:0000259" key="8">
    <source>
        <dbReference type="PROSITE" id="PS51352"/>
    </source>
</evidence>
<accession>A0RUW6</accession>
<keyword evidence="9" id="KW-0413">Isomerase</keyword>
<keyword evidence="3" id="KW-0732">Signal</keyword>
<dbReference type="PANTHER" id="PTHR13887">
    <property type="entry name" value="GLUTATHIONE S-TRANSFERASE KAPPA"/>
    <property type="match status" value="1"/>
</dbReference>
<dbReference type="GO" id="GO:0016491">
    <property type="term" value="F:oxidoreductase activity"/>
    <property type="evidence" value="ECO:0007669"/>
    <property type="project" value="UniProtKB-KW"/>
</dbReference>
<dbReference type="KEGG" id="csy:CENSYa_0500"/>
<evidence type="ECO:0000313" key="9">
    <source>
        <dbReference type="EMBL" id="ABK77133.1"/>
    </source>
</evidence>
<dbReference type="AlphaFoldDB" id="A0RUW6"/>
<keyword evidence="6" id="KW-0676">Redox-active center</keyword>
<comment type="similarity">
    <text evidence="2">Belongs to the glutaredoxin family.</text>
</comment>
<protein>
    <submittedName>
        <fullName evidence="9">Protein-disulfide isomerase</fullName>
    </submittedName>
</protein>
<dbReference type="InterPro" id="IPR036249">
    <property type="entry name" value="Thioredoxin-like_sf"/>
</dbReference>
<evidence type="ECO:0000256" key="3">
    <source>
        <dbReference type="ARBA" id="ARBA00022729"/>
    </source>
</evidence>
<dbReference type="STRING" id="414004.CENSYa_0500"/>
<dbReference type="Gene3D" id="3.40.30.10">
    <property type="entry name" value="Glutaredoxin"/>
    <property type="match status" value="1"/>
</dbReference>
<dbReference type="PANTHER" id="PTHR13887:SF14">
    <property type="entry name" value="DISULFIDE BOND FORMATION PROTEIN D"/>
    <property type="match status" value="1"/>
</dbReference>
<evidence type="ECO:0000256" key="1">
    <source>
        <dbReference type="ARBA" id="ARBA00005791"/>
    </source>
</evidence>
<dbReference type="Proteomes" id="UP000000758">
    <property type="component" value="Chromosome"/>
</dbReference>
<dbReference type="InterPro" id="IPR012336">
    <property type="entry name" value="Thioredoxin-like_fold"/>
</dbReference>
<dbReference type="Pfam" id="PF13462">
    <property type="entry name" value="Thioredoxin_4"/>
    <property type="match status" value="1"/>
</dbReference>
<evidence type="ECO:0000313" key="10">
    <source>
        <dbReference type="Proteomes" id="UP000000758"/>
    </source>
</evidence>
<feature type="domain" description="Thioredoxin" evidence="8">
    <location>
        <begin position="43"/>
        <end position="246"/>
    </location>
</feature>
<dbReference type="EnsemblBacteria" id="ABK77133">
    <property type="protein sequence ID" value="ABK77133"/>
    <property type="gene ID" value="CENSYa_0500"/>
</dbReference>
<dbReference type="PROSITE" id="PS51352">
    <property type="entry name" value="THIOREDOXIN_2"/>
    <property type="match status" value="1"/>
</dbReference>
<dbReference type="PATRIC" id="fig|414004.10.peg.455"/>
<dbReference type="EMBL" id="DP000238">
    <property type="protein sequence ID" value="ABK77133.1"/>
    <property type="molecule type" value="Genomic_DNA"/>
</dbReference>
<dbReference type="InterPro" id="IPR013766">
    <property type="entry name" value="Thioredoxin_domain"/>
</dbReference>